<evidence type="ECO:0000313" key="1">
    <source>
        <dbReference type="EMBL" id="KAK7870339.1"/>
    </source>
</evidence>
<evidence type="ECO:0000313" key="2">
    <source>
        <dbReference type="Proteomes" id="UP001378592"/>
    </source>
</evidence>
<name>A0AAN9W8I6_9ORTH</name>
<comment type="caution">
    <text evidence="1">The sequence shown here is derived from an EMBL/GenBank/DDBJ whole genome shotgun (WGS) entry which is preliminary data.</text>
</comment>
<accession>A0AAN9W8I6</accession>
<dbReference type="AlphaFoldDB" id="A0AAN9W8I6"/>
<keyword evidence="2" id="KW-1185">Reference proteome</keyword>
<gene>
    <name evidence="1" type="ORF">R5R35_003726</name>
</gene>
<reference evidence="1 2" key="1">
    <citation type="submission" date="2024-03" db="EMBL/GenBank/DDBJ databases">
        <title>The genome assembly and annotation of the cricket Gryllus longicercus Weissman &amp; Gray.</title>
        <authorList>
            <person name="Szrajer S."/>
            <person name="Gray D."/>
            <person name="Ylla G."/>
        </authorList>
    </citation>
    <scope>NUCLEOTIDE SEQUENCE [LARGE SCALE GENOMIC DNA]</scope>
    <source>
        <strain evidence="1">DAG 2021-001</strain>
        <tissue evidence="1">Whole body minus gut</tissue>
    </source>
</reference>
<organism evidence="1 2">
    <name type="scientific">Gryllus longicercus</name>
    <dbReference type="NCBI Taxonomy" id="2509291"/>
    <lineage>
        <taxon>Eukaryota</taxon>
        <taxon>Metazoa</taxon>
        <taxon>Ecdysozoa</taxon>
        <taxon>Arthropoda</taxon>
        <taxon>Hexapoda</taxon>
        <taxon>Insecta</taxon>
        <taxon>Pterygota</taxon>
        <taxon>Neoptera</taxon>
        <taxon>Polyneoptera</taxon>
        <taxon>Orthoptera</taxon>
        <taxon>Ensifera</taxon>
        <taxon>Gryllidea</taxon>
        <taxon>Grylloidea</taxon>
        <taxon>Gryllidae</taxon>
        <taxon>Gryllinae</taxon>
        <taxon>Gryllus</taxon>
    </lineage>
</organism>
<dbReference type="Proteomes" id="UP001378592">
    <property type="component" value="Unassembled WGS sequence"/>
</dbReference>
<proteinExistence type="predicted"/>
<dbReference type="EMBL" id="JAZDUA010000060">
    <property type="protein sequence ID" value="KAK7870339.1"/>
    <property type="molecule type" value="Genomic_DNA"/>
</dbReference>
<protein>
    <submittedName>
        <fullName evidence="1">Uncharacterized protein</fullName>
    </submittedName>
</protein>
<sequence length="115" mass="12063">MGAFPLRRAAVYSCCGPSWPEGRRRALLIDVGALPWRRGKGAGAAGPHCSCARGLGFLRRARGLPNLCPPGCSVAHERSGQLSPQSPPLARLLGDSGIAVRVFPPQCLAALCNFS</sequence>